<dbReference type="EMBL" id="RQHV01000052">
    <property type="protein sequence ID" value="TGN09389.1"/>
    <property type="molecule type" value="Genomic_DNA"/>
</dbReference>
<reference evidence="2" key="1">
    <citation type="journal article" date="2019" name="PLoS Negl. Trop. Dis.">
        <title>Revisiting the worldwide diversity of Leptospira species in the environment.</title>
        <authorList>
            <person name="Vincent A.T."/>
            <person name="Schiettekatte O."/>
            <person name="Bourhy P."/>
            <person name="Veyrier F.J."/>
            <person name="Picardeau M."/>
        </authorList>
    </citation>
    <scope>NUCLEOTIDE SEQUENCE [LARGE SCALE GENOMIC DNA]</scope>
    <source>
        <strain evidence="2">201400974</strain>
    </source>
</reference>
<protein>
    <submittedName>
        <fullName evidence="2">Chitobiase</fullName>
    </submittedName>
</protein>
<keyword evidence="3" id="KW-1185">Reference proteome</keyword>
<organism evidence="2 3">
    <name type="scientific">Leptospira ilyithenensis</name>
    <dbReference type="NCBI Taxonomy" id="2484901"/>
    <lineage>
        <taxon>Bacteria</taxon>
        <taxon>Pseudomonadati</taxon>
        <taxon>Spirochaetota</taxon>
        <taxon>Spirochaetia</taxon>
        <taxon>Leptospirales</taxon>
        <taxon>Leptospiraceae</taxon>
        <taxon>Leptospira</taxon>
    </lineage>
</organism>
<sequence length="860" mass="88348">MKSHISILILTLITSFSGCTELLIPKRTESILLSNIPFLALFFSSSSSGNSSSANVGTEGGVVQSLDGSFSLEVPSGALSETRLITVTKDASPIGNIPEGYGKGTAVYKFEPEGLTFIKPASFTIYYDQGQMTEGGFEERAISFYYVKNDSTLEKMNTLSVDYAQNKIVVEVKHFSFGVGLSVQVWLVASGVISNSVPVSNIANNVIAELSDFAANGYASVGAYFQANASVLGPFLNQLVAVLGHDPVSTVFPNEDFDGDGISNSEDPYVASTGPQVSIVSSGSTYVSANGGAINTTQFVWKSTKAGTYSIRKGATNCSTGTVINSGSVIANTNQSSGTLTASSDLLIGSNIYRICVVSSGVTGAITQSFVRDDTAPTVSVTPSSGSYGNIQNITLNCGDVGGAGCFRMAYTTNGTTPAFDSTCAITNGLLYSSAVVTPDASITTLKFKSCDSAGNVSVLYTESYIVDSILPSITINSVLPGSTIQGGVSPQLNWQSDKSGNYTIKIGSDCSSGILASGTNVSGSVVNGVAIATTVSAGAQLSDGARKVNICVSNLINNVGTSASTITVDSVIPAIAVTPSSGTYNPVQFVTATCTDATSGCQKIAYTTNGTDPSFDVSGIITNGSLYTGSLATPNNTTTSYKFIARDNAGLVSGITSTAYNIGTPPVSIDFNTSSTYIRVGSVNSGTIPTQLTLTMSSPATSDTVIGINSSDISSLSVTNNGVTILTGQTSANVLLTGIVQNLAVTLSATYNGVTRTTSVRVVGASETPQLASMTSVNNSVPIGSGLLFMVNLDIPASSGGEMISLTLSPSVSGTVPAVVTVPQNQISANFTFNAMVGNSTTVTATLGMIFKSLNITIY</sequence>
<evidence type="ECO:0000313" key="3">
    <source>
        <dbReference type="Proteomes" id="UP000298264"/>
    </source>
</evidence>
<comment type="caution">
    <text evidence="2">The sequence shown here is derived from an EMBL/GenBank/DDBJ whole genome shotgun (WGS) entry which is preliminary data.</text>
</comment>
<dbReference type="InterPro" id="IPR059177">
    <property type="entry name" value="GH29D-like_dom"/>
</dbReference>
<evidence type="ECO:0000313" key="2">
    <source>
        <dbReference type="EMBL" id="TGN09389.1"/>
    </source>
</evidence>
<gene>
    <name evidence="2" type="ORF">EHS11_12635</name>
</gene>
<dbReference type="AlphaFoldDB" id="A0A4R9LM39"/>
<accession>A0A4R9LM39</accession>
<dbReference type="Proteomes" id="UP000298264">
    <property type="component" value="Unassembled WGS sequence"/>
</dbReference>
<feature type="domain" description="GH29D-like beta-sandwich" evidence="1">
    <location>
        <begin position="383"/>
        <end position="461"/>
    </location>
</feature>
<dbReference type="RefSeq" id="WP_135764771.1">
    <property type="nucleotide sequence ID" value="NZ_RQHV01000052.1"/>
</dbReference>
<dbReference type="Pfam" id="PF13290">
    <property type="entry name" value="CHB_HEX_C_1"/>
    <property type="match status" value="2"/>
</dbReference>
<dbReference type="OrthoDB" id="343463at2"/>
<dbReference type="Gene3D" id="2.60.220.30">
    <property type="match status" value="1"/>
</dbReference>
<evidence type="ECO:0000259" key="1">
    <source>
        <dbReference type="Pfam" id="PF13290"/>
    </source>
</evidence>
<proteinExistence type="predicted"/>
<name>A0A4R9LM39_9LEPT</name>
<dbReference type="PROSITE" id="PS51257">
    <property type="entry name" value="PROKAR_LIPOPROTEIN"/>
    <property type="match status" value="1"/>
</dbReference>
<feature type="domain" description="GH29D-like beta-sandwich" evidence="1">
    <location>
        <begin position="580"/>
        <end position="655"/>
    </location>
</feature>